<name>A0A1V9Z1Y8_ACHHY</name>
<dbReference type="Gene3D" id="1.25.40.20">
    <property type="entry name" value="Ankyrin repeat-containing domain"/>
    <property type="match status" value="1"/>
</dbReference>
<dbReference type="SMART" id="SM00248">
    <property type="entry name" value="ANK"/>
    <property type="match status" value="1"/>
</dbReference>
<comment type="caution">
    <text evidence="2">The sequence shown here is derived from an EMBL/GenBank/DDBJ whole genome shotgun (WGS) entry which is preliminary data.</text>
</comment>
<reference evidence="2 3" key="1">
    <citation type="journal article" date="2014" name="Genome Biol. Evol.">
        <title>The secreted proteins of Achlya hypogyna and Thraustotheca clavata identify the ancestral oomycete secretome and reveal gene acquisitions by horizontal gene transfer.</title>
        <authorList>
            <person name="Misner I."/>
            <person name="Blouin N."/>
            <person name="Leonard G."/>
            <person name="Richards T.A."/>
            <person name="Lane C.E."/>
        </authorList>
    </citation>
    <scope>NUCLEOTIDE SEQUENCE [LARGE SCALE GENOMIC DNA]</scope>
    <source>
        <strain evidence="2 3">ATCC 48635</strain>
    </source>
</reference>
<protein>
    <submittedName>
        <fullName evidence="2">Uncharacterized protein</fullName>
    </submittedName>
</protein>
<dbReference type="PROSITE" id="PS50297">
    <property type="entry name" value="ANK_REP_REGION"/>
    <property type="match status" value="1"/>
</dbReference>
<feature type="repeat" description="ANK" evidence="1">
    <location>
        <begin position="50"/>
        <end position="82"/>
    </location>
</feature>
<organism evidence="2 3">
    <name type="scientific">Achlya hypogyna</name>
    <name type="common">Oomycete</name>
    <name type="synonym">Protoachlya hypogyna</name>
    <dbReference type="NCBI Taxonomy" id="1202772"/>
    <lineage>
        <taxon>Eukaryota</taxon>
        <taxon>Sar</taxon>
        <taxon>Stramenopiles</taxon>
        <taxon>Oomycota</taxon>
        <taxon>Saprolegniomycetes</taxon>
        <taxon>Saprolegniales</taxon>
        <taxon>Achlyaceae</taxon>
        <taxon>Achlya</taxon>
    </lineage>
</organism>
<keyword evidence="3" id="KW-1185">Reference proteome</keyword>
<dbReference type="InterPro" id="IPR002110">
    <property type="entry name" value="Ankyrin_rpt"/>
</dbReference>
<accession>A0A1V9Z1Y8</accession>
<dbReference type="SUPFAM" id="SSF48403">
    <property type="entry name" value="Ankyrin repeat"/>
    <property type="match status" value="1"/>
</dbReference>
<dbReference type="InterPro" id="IPR036770">
    <property type="entry name" value="Ankyrin_rpt-contain_sf"/>
</dbReference>
<dbReference type="PROSITE" id="PS50088">
    <property type="entry name" value="ANK_REPEAT"/>
    <property type="match status" value="1"/>
</dbReference>
<sequence>MQLLVEVLIDAGADLDESSLLFDDGQAPLLVAVSAVPISFDVVEHKSVEDGNTALHNATSQGHANVVQQLLAKGAAVDKCNKVQY</sequence>
<keyword evidence="1" id="KW-0040">ANK repeat</keyword>
<evidence type="ECO:0000313" key="2">
    <source>
        <dbReference type="EMBL" id="OQR91971.1"/>
    </source>
</evidence>
<dbReference type="Pfam" id="PF00023">
    <property type="entry name" value="Ank"/>
    <property type="match status" value="1"/>
</dbReference>
<dbReference type="OrthoDB" id="20872at2759"/>
<dbReference type="EMBL" id="JNBR01000488">
    <property type="protein sequence ID" value="OQR91971.1"/>
    <property type="molecule type" value="Genomic_DNA"/>
</dbReference>
<proteinExistence type="predicted"/>
<gene>
    <name evidence="2" type="ORF">ACHHYP_20158</name>
</gene>
<dbReference type="AlphaFoldDB" id="A0A1V9Z1Y8"/>
<evidence type="ECO:0000256" key="1">
    <source>
        <dbReference type="PROSITE-ProRule" id="PRU00023"/>
    </source>
</evidence>
<evidence type="ECO:0000313" key="3">
    <source>
        <dbReference type="Proteomes" id="UP000243579"/>
    </source>
</evidence>
<dbReference type="Proteomes" id="UP000243579">
    <property type="component" value="Unassembled WGS sequence"/>
</dbReference>